<keyword evidence="2" id="KW-1185">Reference proteome</keyword>
<sequence length="499" mass="57823">MTQTPTEPSQTDLFQAQRERDNQAETWAQVVARRMQALLMGYPIHQMVAKGESGYHPDWQEQNFTFLALQVFDSVFARMAPGVGSGATREELIHDLKPYVLARQPHLDDDQVAAIVDFVLDHLMNEGKGIFERECIWLTDDDLPKPYTFRFGLLKSYHDPETDQFIIRATTEAIHLYLRMLDQPIEDEQISNLFILHEQVRRGRIHRARREAERTMLLSLEYERYIEGMLRAVRRDVRTVDWVREVTPKLEEAHGHVQRLIRDQGRVLTALKLEMQRNEDLELVKIIQDLIAFLEMCQRRHMDLERRILGAGPSFLEEQAYQRFRSMARSPMPDLNEQVFMPALHLEGGAFRQIAKDIYHVMLGPQVHRILDLELWIDKLLREEGQVEPIRDEEADEDRLPILNLFNPLDDELEEKLARIAGSVDVAPIRLSELLDQGRELDLDVDQLAVLGVSFLQSYHARADLLGLRVVRDGKPLDDPDFMGDDLLISRVNDVEGGS</sequence>
<gene>
    <name evidence="1" type="ORF">J3U87_06775</name>
</gene>
<dbReference type="RefSeq" id="WP_237382271.1">
    <property type="nucleotide sequence ID" value="NZ_CP071793.1"/>
</dbReference>
<dbReference type="EMBL" id="CP071793">
    <property type="protein sequence ID" value="QTD52162.1"/>
    <property type="molecule type" value="Genomic_DNA"/>
</dbReference>
<name>A0A8A4TSY9_SULCO</name>
<reference evidence="1" key="1">
    <citation type="submission" date="2021-03" db="EMBL/GenBank/DDBJ databases">
        <title>Acanthopleuribacteraceae sp. M133.</title>
        <authorList>
            <person name="Wang G."/>
        </authorList>
    </citation>
    <scope>NUCLEOTIDE SEQUENCE</scope>
    <source>
        <strain evidence="1">M133</strain>
    </source>
</reference>
<dbReference type="KEGG" id="scor:J3U87_06775"/>
<evidence type="ECO:0000313" key="2">
    <source>
        <dbReference type="Proteomes" id="UP000663929"/>
    </source>
</evidence>
<dbReference type="AlphaFoldDB" id="A0A8A4TSY9"/>
<evidence type="ECO:0000313" key="1">
    <source>
        <dbReference type="EMBL" id="QTD52162.1"/>
    </source>
</evidence>
<proteinExistence type="predicted"/>
<protein>
    <submittedName>
        <fullName evidence="1">Uncharacterized protein</fullName>
    </submittedName>
</protein>
<organism evidence="1 2">
    <name type="scientific">Sulfidibacter corallicola</name>
    <dbReference type="NCBI Taxonomy" id="2818388"/>
    <lineage>
        <taxon>Bacteria</taxon>
        <taxon>Pseudomonadati</taxon>
        <taxon>Acidobacteriota</taxon>
        <taxon>Holophagae</taxon>
        <taxon>Acanthopleuribacterales</taxon>
        <taxon>Acanthopleuribacteraceae</taxon>
        <taxon>Sulfidibacter</taxon>
    </lineage>
</organism>
<dbReference type="Proteomes" id="UP000663929">
    <property type="component" value="Chromosome"/>
</dbReference>
<accession>A0A8A4TSY9</accession>